<dbReference type="Proteomes" id="UP000216885">
    <property type="component" value="Unassembled WGS sequence"/>
</dbReference>
<dbReference type="InterPro" id="IPR043990">
    <property type="entry name" value="AC_1"/>
</dbReference>
<feature type="region of interest" description="Disordered" evidence="2">
    <location>
        <begin position="2072"/>
        <end position="2093"/>
    </location>
</feature>
<dbReference type="PROSITE" id="PS51208">
    <property type="entry name" value="AUTOTRANSPORTER"/>
    <property type="match status" value="1"/>
</dbReference>
<reference evidence="5 6" key="1">
    <citation type="submission" date="2017-05" db="EMBL/GenBank/DDBJ databases">
        <title>Complete and WGS of Bordetella genogroups.</title>
        <authorList>
            <person name="Spilker T."/>
            <person name="LiPuma J."/>
        </authorList>
    </citation>
    <scope>NUCLEOTIDE SEQUENCE [LARGE SCALE GENOMIC DNA]</scope>
    <source>
        <strain evidence="5 6">AU9919</strain>
    </source>
</reference>
<gene>
    <name evidence="5" type="ORF">CAL20_06820</name>
</gene>
<evidence type="ECO:0000256" key="2">
    <source>
        <dbReference type="SAM" id="MobiDB-lite"/>
    </source>
</evidence>
<dbReference type="SUPFAM" id="SSF51126">
    <property type="entry name" value="Pectin lyase-like"/>
    <property type="match status" value="8"/>
</dbReference>
<dbReference type="InterPro" id="IPR006315">
    <property type="entry name" value="OM_autotransptr_brl_dom"/>
</dbReference>
<protein>
    <recommendedName>
        <fullName evidence="4">Autotransporter domain-containing protein</fullName>
    </recommendedName>
</protein>
<dbReference type="Pfam" id="PF18883">
    <property type="entry name" value="AC_1"/>
    <property type="match status" value="1"/>
</dbReference>
<name>A0A261U9I8_9BORD</name>
<feature type="domain" description="Autotransporter" evidence="4">
    <location>
        <begin position="2142"/>
        <end position="2425"/>
    </location>
</feature>
<dbReference type="InterPro" id="IPR012332">
    <property type="entry name" value="Autotransporter_pectin_lyase_C"/>
</dbReference>
<dbReference type="InterPro" id="IPR051551">
    <property type="entry name" value="Autotransporter_adhesion"/>
</dbReference>
<dbReference type="NCBIfam" id="TIGR01414">
    <property type="entry name" value="autotrans_barl"/>
    <property type="match status" value="1"/>
</dbReference>
<dbReference type="PANTHER" id="PTHR35037">
    <property type="entry name" value="C-TERMINAL REGION OF AIDA-LIKE PROTEIN"/>
    <property type="match status" value="1"/>
</dbReference>
<keyword evidence="1 3" id="KW-0732">Signal</keyword>
<evidence type="ECO:0000313" key="6">
    <source>
        <dbReference type="Proteomes" id="UP000216885"/>
    </source>
</evidence>
<dbReference type="SUPFAM" id="SSF103515">
    <property type="entry name" value="Autotransporter"/>
    <property type="match status" value="1"/>
</dbReference>
<evidence type="ECO:0000259" key="4">
    <source>
        <dbReference type="PROSITE" id="PS51208"/>
    </source>
</evidence>
<dbReference type="CDD" id="cd01344">
    <property type="entry name" value="PL2_Passenger_AT"/>
    <property type="match status" value="1"/>
</dbReference>
<evidence type="ECO:0000313" key="5">
    <source>
        <dbReference type="EMBL" id="OZI58261.1"/>
    </source>
</evidence>
<dbReference type="InterPro" id="IPR005546">
    <property type="entry name" value="Autotransporte_beta"/>
</dbReference>
<keyword evidence="6" id="KW-1185">Reference proteome</keyword>
<evidence type="ECO:0000256" key="1">
    <source>
        <dbReference type="ARBA" id="ARBA00022729"/>
    </source>
</evidence>
<feature type="compositionally biased region" description="Polar residues" evidence="2">
    <location>
        <begin position="2129"/>
        <end position="2142"/>
    </location>
</feature>
<organism evidence="5 6">
    <name type="scientific">Bordetella genomosp. 4</name>
    <dbReference type="NCBI Taxonomy" id="463044"/>
    <lineage>
        <taxon>Bacteria</taxon>
        <taxon>Pseudomonadati</taxon>
        <taxon>Pseudomonadota</taxon>
        <taxon>Betaproteobacteria</taxon>
        <taxon>Burkholderiales</taxon>
        <taxon>Alcaligenaceae</taxon>
        <taxon>Bordetella</taxon>
    </lineage>
</organism>
<feature type="region of interest" description="Disordered" evidence="2">
    <location>
        <begin position="2124"/>
        <end position="2145"/>
    </location>
</feature>
<dbReference type="RefSeq" id="WP_094837498.1">
    <property type="nucleotide sequence ID" value="NZ_NEVQ01000009.1"/>
</dbReference>
<accession>A0A261U9I8</accession>
<dbReference type="InterPro" id="IPR036709">
    <property type="entry name" value="Autotransporte_beta_dom_sf"/>
</dbReference>
<dbReference type="Pfam" id="PF12951">
    <property type="entry name" value="PATR"/>
    <property type="match status" value="16"/>
</dbReference>
<dbReference type="NCBIfam" id="TIGR02601">
    <property type="entry name" value="autotrns_rpt"/>
    <property type="match status" value="14"/>
</dbReference>
<dbReference type="PANTHER" id="PTHR35037:SF3">
    <property type="entry name" value="C-TERMINAL REGION OF AIDA-LIKE PROTEIN"/>
    <property type="match status" value="1"/>
</dbReference>
<dbReference type="InterPro" id="IPR013425">
    <property type="entry name" value="Autotrns_rpt"/>
</dbReference>
<dbReference type="EMBL" id="NEVQ01000009">
    <property type="protein sequence ID" value="OZI58261.1"/>
    <property type="molecule type" value="Genomic_DNA"/>
</dbReference>
<feature type="chain" id="PRO_5011972234" description="Autotransporter domain-containing protein" evidence="3">
    <location>
        <begin position="34"/>
        <end position="2425"/>
    </location>
</feature>
<comment type="caution">
    <text evidence="5">The sequence shown here is derived from an EMBL/GenBank/DDBJ whole genome shotgun (WGS) entry which is preliminary data.</text>
</comment>
<proteinExistence type="predicted"/>
<dbReference type="InterPro" id="IPR011050">
    <property type="entry name" value="Pectin_lyase_fold/virulence"/>
</dbReference>
<evidence type="ECO:0000256" key="3">
    <source>
        <dbReference type="SAM" id="SignalP"/>
    </source>
</evidence>
<sequence>MGSKFPAGVRMRPLAVLIGVALASGMFSRQASANCDANGNDINCTGTTTTTVQVGSGGNLNVATGASISVTGQQAKAINIIGGGNTIANSGTISSDEMPAIWFDTGSGSTKNVINNSGTIQTNVINGDGSLGSVIGSSHDLALEFTNNSTGIVTGSLVFAGGDDALIFNSGSKITGNIDGGAGNNGLHLDSSVGSQDTLTSNVKNFQTLFAKGPGTWTMSGDIVQNDDGSLISIEVGPGTLVLTGASKAVGSVQIDASATFETSAQGLLGDITMVEDLGVTGGKMIFAQPDDATYQGKVSGAGSVTKTGAGTLTLEGDNTHTGGTTISGGTIAINKDNALGANTGALTLDGGTLQLTSSVDLSANRAINVTANNGTIETAAGVTSTVSQGIGGDGAFIKSGAGTLTLTADSTYIGGTTVAGGTLQLGNGGNTGSVQGDVSINAGAELAFNRSDTVTFNRLITGDGSLTQQGSGTTILTNANSYIGGTTISGGTLQLGDGTEAAGGIVGNVTNNSKLVFNRSNAVTFDGVISGSGSVTQLGAGTTTLTGSNSYRGGTTISNGAIAINADSALGDVAGALTLDGGALELNSSIGLSPTRAISITARNGTIATVAGTSSIVNHAINGDGALTKSGAGTLTLAGQNQYRGTTITGGTLQLGNGGATGHIKGHVDIKAGSMLAFNRSDDAFELDGVISGSGMVVQRGTGTSTLTGVNTYTGGTAINAGTLSVAADDNLGAAAGSLTFDGGTLLNTAGFTTARDVILSAGGGTFNTTAALVHTGSLSGSGPLTKVGDSTLTLAGNNNYSGDARVQAGTLMVNSTLGGTAAVASGGALGGVGTVAGAATINGTLLGRQGQVLTFGSDLTLGSDALINAGLGAPEATGLFEVKGDLVLDGQLNISDLGGFSAGVYRLINYDGELTNNVLNVGTAPTGQEAAQLQVQTAVANQVNLINETGVTLNFWDGSAVSNEDNGVVNGGDGTWTTSDKNWTAADGLVNGYWENGHFAIFQGQPGTVTVNESNGIAVTGMQFAADGYRIQGNPINLSAAPATIRVGDGSTQAANFTATIDSLLSGSGGLSKTDLGTLVLTGNNAYSGGTTISSGTLQLGNGGATGIIAGDVVNNGVLAFNRSDNVTFDGAISGSGSVVQLGSGTTTLTSGNSYLGGTTISNGAIAISADTANTDSALGDAAGALTLDGGTLQFNSGVTLSPNRAVSITARNGTISTDEGTISTVAQAIKGDGALTKSGAGTLTLSGANTYSGGTIISGGTLQLGTGGTTGSIAGNVANNGALAFNRSDNVSFDNEISGTGSVVLRGAGTVTLTGANTYSGGTTVNAGTLAVGSDANLGASAGTLTLNGGTFVNTESFMTGRGVTLSAGGGTFNTGTAFTLGGSLSGSGALTKIGGSVLTLAGNNDYNGDVHVQAGTLMVNSTLGGTMNVATGASLGGTGTVGGATTIAANATLLGRQGQMLTFRDDLALADGSLINVELGAPESAGLFDVTGNLVLDGQLNISDLGGFGPGIYRLFNYGGNLTDNGLDISTIPTGIDPAGITVQTAQANEVNLVNTTGVTLHFWDGGAQANQDNDVVDGGDGTWSTGNSAWTDADGGENGEWINGNFAVFQGRAGTVSVDNDGVSVSGMQFSTDGYRVQGGPITLARQETIIRTGAGAAHGVGVTTTIASALTGTGGLTKTDLGTLVLTGSNTYTGNTAIRGGTLQLGDGGEAGSITGDVAIARNAGLVFNRSDDAFVLDGAISGEGSVTQQGSGTTTLTGDNTYSGGTHISKGVLQLGDGGERGSITGKVTTANDAALAFNRSNDVKFNGAISGTGSVIQRGNGTTILTGLNTYTGGTNVTHGTLQLGDGGTAGSIQGNVSIADGAALAFKRSDTQRFDGVISGAGQIRHLGSGQTTLTANSAAFAGTTMIERGTLAVNGSLCGGMNVGAGGRLQGTGTVCNTTNSGTVAPGNSIGTLTVAGNYVGAGGTLEMETALGGDNSPTDKLVITGDTSGATNVRVINDGGVGAQTVEGIKLIDVGGNSAGDFSLVGDYVIQGQQAVVAGAYAYTLQKDGVSTPGDGDWYLRSSLLPSGGGNEPQPPSSGPLYQPGVPVYEAYPSVLLGLNGLSTLQERLGNQYGYSDKGTTPSETAGQYTRSGPVDGAWARVEGVNSRFEPKHSATGITTHTDQYKIQVGVDQSLAENTSGRLVGGVNAQYGNASSSVDSFYGRGRINADAYSLGTSLTWYGDNGAYVDGQAKLSWFSSTLSSRTLGRGLAKDNDGFGYALGVETGKRIGFGNGWGVTPQAQLQYSSVDFDSFTDPYGARVSLESGDSLLGRVGVAADHQDVVRDTMGKVVHRRSVYGIANLYYEMLDGTAVRVAGDRIASSDDRAAAGLGAGGTYSWADDKYAVYGEVMAKTSLANFGESYSYSGTVGLRMRY</sequence>
<dbReference type="SMART" id="SM00869">
    <property type="entry name" value="Autotransporter"/>
    <property type="match status" value="1"/>
</dbReference>
<feature type="signal peptide" evidence="3">
    <location>
        <begin position="1"/>
        <end position="33"/>
    </location>
</feature>
<dbReference type="GO" id="GO:0019867">
    <property type="term" value="C:outer membrane"/>
    <property type="evidence" value="ECO:0007669"/>
    <property type="project" value="InterPro"/>
</dbReference>
<dbReference type="Gene3D" id="2.160.20.20">
    <property type="match status" value="7"/>
</dbReference>
<dbReference type="Gene3D" id="2.40.128.130">
    <property type="entry name" value="Autotransporter beta-domain"/>
    <property type="match status" value="1"/>
</dbReference>